<name>A6USI7_METVS</name>
<reference evidence="6" key="1">
    <citation type="submission" date="2007-06" db="EMBL/GenBank/DDBJ databases">
        <title>Complete sequence of Methanococcus vannielii SB.</title>
        <authorList>
            <consortium name="US DOE Joint Genome Institute"/>
            <person name="Copeland A."/>
            <person name="Lucas S."/>
            <person name="Lapidus A."/>
            <person name="Barry K."/>
            <person name="Glavina del Rio T."/>
            <person name="Dalin E."/>
            <person name="Tice H."/>
            <person name="Pitluck S."/>
            <person name="Chain P."/>
            <person name="Malfatti S."/>
            <person name="Shin M."/>
            <person name="Vergez L."/>
            <person name="Schmutz J."/>
            <person name="Larimer F."/>
            <person name="Land M."/>
            <person name="Hauser L."/>
            <person name="Kyrpides N."/>
            <person name="Anderson I."/>
            <person name="Sieprawska-Lupa M."/>
            <person name="Whitman W.B."/>
            <person name="Richardson P."/>
        </authorList>
    </citation>
    <scope>NUCLEOTIDE SEQUENCE [LARGE SCALE GENOMIC DNA]</scope>
    <source>
        <strain evidence="6">SB</strain>
    </source>
</reference>
<keyword evidence="2" id="KW-0805">Transcription regulation</keyword>
<proteinExistence type="inferred from homology"/>
<sequence length="148" mass="17238">MCIPCYLYFSFGGNLVSQNIEDYLETIFLFIKEKKRPVKTTELARLMNVQPAAVTSMAKKLSHDGLIHYEPYVGIYLDEDGEEIAKNTLRKHRIIEYFLTEFLNLDLDFAKDEACKIEHVVSDKTIEKLYEFIDKPEKCPHGENINLK</sequence>
<dbReference type="HOGENOM" id="CLU_069532_4_1_2"/>
<dbReference type="Gene3D" id="1.10.60.10">
    <property type="entry name" value="Iron dependent repressor, metal binding and dimerisation domain"/>
    <property type="match status" value="1"/>
</dbReference>
<dbReference type="KEGG" id="mvn:Mevan_1567"/>
<evidence type="ECO:0000256" key="4">
    <source>
        <dbReference type="ARBA" id="ARBA00023163"/>
    </source>
</evidence>
<dbReference type="GO" id="GO:0046914">
    <property type="term" value="F:transition metal ion binding"/>
    <property type="evidence" value="ECO:0007669"/>
    <property type="project" value="InterPro"/>
</dbReference>
<dbReference type="InterPro" id="IPR001367">
    <property type="entry name" value="Fe_dep_repressor"/>
</dbReference>
<dbReference type="Pfam" id="PF02742">
    <property type="entry name" value="Fe_dep_repr_C"/>
    <property type="match status" value="1"/>
</dbReference>
<dbReference type="SUPFAM" id="SSF46785">
    <property type="entry name" value="Winged helix' DNA-binding domain"/>
    <property type="match status" value="1"/>
</dbReference>
<dbReference type="InterPro" id="IPR036388">
    <property type="entry name" value="WH-like_DNA-bd_sf"/>
</dbReference>
<dbReference type="GO" id="GO:0003700">
    <property type="term" value="F:DNA-binding transcription factor activity"/>
    <property type="evidence" value="ECO:0007669"/>
    <property type="project" value="InterPro"/>
</dbReference>
<dbReference type="GO" id="GO:0046983">
    <property type="term" value="F:protein dimerization activity"/>
    <property type="evidence" value="ECO:0007669"/>
    <property type="project" value="InterPro"/>
</dbReference>
<dbReference type="Gene3D" id="1.10.10.10">
    <property type="entry name" value="Winged helix-like DNA-binding domain superfamily/Winged helix DNA-binding domain"/>
    <property type="match status" value="1"/>
</dbReference>
<evidence type="ECO:0000256" key="1">
    <source>
        <dbReference type="ARBA" id="ARBA00007871"/>
    </source>
</evidence>
<dbReference type="Pfam" id="PF01325">
    <property type="entry name" value="Fe_dep_repress"/>
    <property type="match status" value="1"/>
</dbReference>
<evidence type="ECO:0000256" key="2">
    <source>
        <dbReference type="ARBA" id="ARBA00023015"/>
    </source>
</evidence>
<feature type="domain" description="HTH dtxR-type" evidence="5">
    <location>
        <begin position="16"/>
        <end position="78"/>
    </location>
</feature>
<dbReference type="STRING" id="406327.Mevan_1567"/>
<dbReference type="SMART" id="SM00529">
    <property type="entry name" value="HTH_DTXR"/>
    <property type="match status" value="1"/>
</dbReference>
<dbReference type="GO" id="GO:0003677">
    <property type="term" value="F:DNA binding"/>
    <property type="evidence" value="ECO:0007669"/>
    <property type="project" value="UniProtKB-KW"/>
</dbReference>
<dbReference type="PANTHER" id="PTHR33238:SF7">
    <property type="entry name" value="IRON-DEPENDENT TRANSCRIPTIONAL REGULATOR"/>
    <property type="match status" value="1"/>
</dbReference>
<keyword evidence="7" id="KW-1185">Reference proteome</keyword>
<dbReference type="eggNOG" id="arCOG02099">
    <property type="taxonomic scope" value="Archaea"/>
</dbReference>
<gene>
    <name evidence="6" type="ordered locus">Mevan_1567</name>
</gene>
<dbReference type="InterPro" id="IPR036390">
    <property type="entry name" value="WH_DNA-bd_sf"/>
</dbReference>
<dbReference type="SUPFAM" id="SSF47979">
    <property type="entry name" value="Iron-dependent repressor protein, dimerization domain"/>
    <property type="match status" value="1"/>
</dbReference>
<dbReference type="InterPro" id="IPR022687">
    <property type="entry name" value="HTH_DTXR"/>
</dbReference>
<dbReference type="InterPro" id="IPR022689">
    <property type="entry name" value="Iron_dep_repressor"/>
</dbReference>
<evidence type="ECO:0000256" key="3">
    <source>
        <dbReference type="ARBA" id="ARBA00023125"/>
    </source>
</evidence>
<organism evidence="6 7">
    <name type="scientific">Methanococcus vannielii (strain ATCC 35089 / DSM 1224 / JCM 13029 / OCM 148 / SB)</name>
    <dbReference type="NCBI Taxonomy" id="406327"/>
    <lineage>
        <taxon>Archaea</taxon>
        <taxon>Methanobacteriati</taxon>
        <taxon>Methanobacteriota</taxon>
        <taxon>Methanomada group</taxon>
        <taxon>Methanococci</taxon>
        <taxon>Methanococcales</taxon>
        <taxon>Methanococcaceae</taxon>
        <taxon>Methanococcus</taxon>
    </lineage>
</organism>
<dbReference type="AlphaFoldDB" id="A6USI7"/>
<evidence type="ECO:0000259" key="5">
    <source>
        <dbReference type="PROSITE" id="PS50944"/>
    </source>
</evidence>
<comment type="similarity">
    <text evidence="1">Belongs to the DtxR/MntR family.</text>
</comment>
<keyword evidence="4" id="KW-0804">Transcription</keyword>
<dbReference type="InterPro" id="IPR036421">
    <property type="entry name" value="Fe_dep_repressor_sf"/>
</dbReference>
<keyword evidence="3" id="KW-0238">DNA-binding</keyword>
<evidence type="ECO:0000313" key="6">
    <source>
        <dbReference type="EMBL" id="ABR55459.1"/>
    </source>
</evidence>
<evidence type="ECO:0000313" key="7">
    <source>
        <dbReference type="Proteomes" id="UP000001107"/>
    </source>
</evidence>
<dbReference type="PANTHER" id="PTHR33238">
    <property type="entry name" value="IRON (METAL) DEPENDENT REPRESSOR, DTXR FAMILY"/>
    <property type="match status" value="1"/>
</dbReference>
<dbReference type="Proteomes" id="UP000001107">
    <property type="component" value="Chromosome"/>
</dbReference>
<protein>
    <submittedName>
        <fullName evidence="6">Iron dependent repressor</fullName>
    </submittedName>
</protein>
<dbReference type="PROSITE" id="PS50944">
    <property type="entry name" value="HTH_DTXR"/>
    <property type="match status" value="1"/>
</dbReference>
<dbReference type="InterPro" id="IPR050536">
    <property type="entry name" value="DtxR_MntR_Metal-Reg"/>
</dbReference>
<dbReference type="EMBL" id="CP000742">
    <property type="protein sequence ID" value="ABR55459.1"/>
    <property type="molecule type" value="Genomic_DNA"/>
</dbReference>
<accession>A6USI7</accession>